<reference evidence="1 2" key="1">
    <citation type="submission" date="2018-10" db="EMBL/GenBank/DDBJ databases">
        <title>Genomic Encyclopedia of Archaeal and Bacterial Type Strains, Phase II (KMG-II): from individual species to whole genera.</title>
        <authorList>
            <person name="Goeker M."/>
        </authorList>
    </citation>
    <scope>NUCLEOTIDE SEQUENCE [LARGE SCALE GENOMIC DNA]</scope>
    <source>
        <strain evidence="1 2">DSM 19839</strain>
    </source>
</reference>
<dbReference type="OrthoDB" id="1442130at2"/>
<protein>
    <submittedName>
        <fullName evidence="1">Uncharacterized protein</fullName>
    </submittedName>
</protein>
<dbReference type="AlphaFoldDB" id="A0A495NZC5"/>
<gene>
    <name evidence="1" type="ORF">BC962_3260</name>
</gene>
<dbReference type="RefSeq" id="WP_121347078.1">
    <property type="nucleotide sequence ID" value="NZ_RBLG01000010.1"/>
</dbReference>
<comment type="caution">
    <text evidence="1">The sequence shown here is derived from an EMBL/GenBank/DDBJ whole genome shotgun (WGS) entry which is preliminary data.</text>
</comment>
<organism evidence="1 2">
    <name type="scientific">Gillisia mitskevichiae</name>
    <dbReference type="NCBI Taxonomy" id="270921"/>
    <lineage>
        <taxon>Bacteria</taxon>
        <taxon>Pseudomonadati</taxon>
        <taxon>Bacteroidota</taxon>
        <taxon>Flavobacteriia</taxon>
        <taxon>Flavobacteriales</taxon>
        <taxon>Flavobacteriaceae</taxon>
        <taxon>Gillisia</taxon>
    </lineage>
</organism>
<evidence type="ECO:0000313" key="2">
    <source>
        <dbReference type="Proteomes" id="UP000276282"/>
    </source>
</evidence>
<name>A0A495NZC5_9FLAO</name>
<accession>A0A495NZC5</accession>
<proteinExistence type="predicted"/>
<keyword evidence="2" id="KW-1185">Reference proteome</keyword>
<sequence length="229" mass="26815">MIINLETLEGLPIYFIQKLTKFDDLLLKFDFLEEIEDLKTVEELIIEFQEFLNNQIIIGYHYTRALENNILKEGLLSRNGEEIRSKFIKDFSHEFTEGEISLIKELWRNCFDDSDKEVRDNRIYFNFTKNALKNSGARLLLNNYGGEQVYWPLYNVNEISSKLKSLGTPMILECKLEAKKINTFSINPWAKIAISSYHKKINPNAHTEDRDAYINDSVTPKNIKIISLH</sequence>
<dbReference type="Proteomes" id="UP000276282">
    <property type="component" value="Unassembled WGS sequence"/>
</dbReference>
<evidence type="ECO:0000313" key="1">
    <source>
        <dbReference type="EMBL" id="RKS42502.1"/>
    </source>
</evidence>
<dbReference type="EMBL" id="RBLG01000010">
    <property type="protein sequence ID" value="RKS42502.1"/>
    <property type="molecule type" value="Genomic_DNA"/>
</dbReference>